<evidence type="ECO:0000259" key="1">
    <source>
        <dbReference type="Pfam" id="PF13546"/>
    </source>
</evidence>
<dbReference type="Proteomes" id="UP000198921">
    <property type="component" value="Unassembled WGS sequence"/>
</dbReference>
<name>A0A1H3QJG3_9ACTN</name>
<evidence type="ECO:0000313" key="3">
    <source>
        <dbReference type="Proteomes" id="UP000198921"/>
    </source>
</evidence>
<gene>
    <name evidence="2" type="ORF">SAMN05660209_04775</name>
</gene>
<protein>
    <recommendedName>
        <fullName evidence="1">Transposase IS701-like DDE domain-containing protein</fullName>
    </recommendedName>
</protein>
<dbReference type="OrthoDB" id="4954307at2"/>
<dbReference type="EMBL" id="FNOT01000023">
    <property type="protein sequence ID" value="SDZ13241.1"/>
    <property type="molecule type" value="Genomic_DNA"/>
</dbReference>
<proteinExistence type="predicted"/>
<dbReference type="AlphaFoldDB" id="A0A1H3QJG3"/>
<dbReference type="Pfam" id="PF13546">
    <property type="entry name" value="DDE_5"/>
    <property type="match status" value="1"/>
</dbReference>
<organism evidence="2 3">
    <name type="scientific">Geodermatophilus africanus</name>
    <dbReference type="NCBI Taxonomy" id="1137993"/>
    <lineage>
        <taxon>Bacteria</taxon>
        <taxon>Bacillati</taxon>
        <taxon>Actinomycetota</taxon>
        <taxon>Actinomycetes</taxon>
        <taxon>Geodermatophilales</taxon>
        <taxon>Geodermatophilaceae</taxon>
        <taxon>Geodermatophilus</taxon>
    </lineage>
</organism>
<feature type="domain" description="Transposase IS701-like DDE" evidence="1">
    <location>
        <begin position="2"/>
        <end position="39"/>
    </location>
</feature>
<sequence>MRHRPKWTLALDMLAELTDSTLTPPVMAADAGYGNLERVHYG</sequence>
<reference evidence="3" key="1">
    <citation type="submission" date="2016-10" db="EMBL/GenBank/DDBJ databases">
        <authorList>
            <person name="Varghese N."/>
            <person name="Submissions S."/>
        </authorList>
    </citation>
    <scope>NUCLEOTIDE SEQUENCE [LARGE SCALE GENOMIC DNA]</scope>
    <source>
        <strain evidence="3">DSM 45422</strain>
    </source>
</reference>
<keyword evidence="3" id="KW-1185">Reference proteome</keyword>
<accession>A0A1H3QJG3</accession>
<dbReference type="InterPro" id="IPR038721">
    <property type="entry name" value="IS701-like_DDE_dom"/>
</dbReference>
<evidence type="ECO:0000313" key="2">
    <source>
        <dbReference type="EMBL" id="SDZ13241.1"/>
    </source>
</evidence>